<dbReference type="KEGG" id="csal:NBC122_00616"/>
<dbReference type="EMBL" id="CP037954">
    <property type="protein sequence ID" value="QBO57452.1"/>
    <property type="molecule type" value="Genomic_DNA"/>
</dbReference>
<dbReference type="InterPro" id="IPR011889">
    <property type="entry name" value="Liste_lipo_26"/>
</dbReference>
<feature type="domain" description="Secretion system C-terminal sorting" evidence="3">
    <location>
        <begin position="464"/>
        <end position="529"/>
    </location>
</feature>
<dbReference type="AlphaFoldDB" id="A0A4P6ZDI6"/>
<evidence type="ECO:0000313" key="4">
    <source>
        <dbReference type="EMBL" id="QBO57452.1"/>
    </source>
</evidence>
<gene>
    <name evidence="4" type="ORF">NBC122_00616</name>
</gene>
<evidence type="ECO:0000259" key="3">
    <source>
        <dbReference type="Pfam" id="PF18962"/>
    </source>
</evidence>
<reference evidence="4 5" key="1">
    <citation type="submission" date="2019-03" db="EMBL/GenBank/DDBJ databases">
        <authorList>
            <person name="Kim H."/>
            <person name="Yu S.-M."/>
        </authorList>
    </citation>
    <scope>NUCLEOTIDE SEQUENCE [LARGE SCALE GENOMIC DNA]</scope>
    <source>
        <strain evidence="4 5">NBC122</strain>
    </source>
</reference>
<accession>A0A4P6ZDI6</accession>
<feature type="chain" id="PRO_5020556910" description="Secretion system C-terminal sorting domain-containing protein" evidence="2">
    <location>
        <begin position="20"/>
        <end position="531"/>
    </location>
</feature>
<dbReference type="InterPro" id="IPR026444">
    <property type="entry name" value="Secre_tail"/>
</dbReference>
<sequence length="531" mass="58796">MRKTLLFSFLFMTMVWIDAQIITKWNTNANNDNSKEITIASKGSFNYTYVKANNASVTGSGTCHSSVNIIQLPSIGEYIVTITPILNYSFKFDFGNKDIPADVKNKFTELQQWGPQTWNLYLSGMFSECSKLKITATDVPNFIAVLSMREMFYGCSSITTIPNANSWNTGNVVDMGSMFYGAKAFNQDIGSWSTANVTNMSSMFNEASVFNQDIGSWNTYNVTNMGSMFRLAYSFNQNIGSWNTTNVLNMSGMFARATKFNQDIGNWNTSKVIYMDAMFYGATAFNQNIGNWDTGKVTLMSDMFTAATAFNQDIGNWNTAAVNNMSAMFKGAKNFNQNLGRWNTVNVYNMSDMFNGATVFNQNLGSWTLNKDVNLTGLLSSAGLNCENYSKTLKGWAENSDTPIGRTFNPPGLKYGKEGKVYRDFLTKSAVQGGKGWNIYGDAYDSTCNGTLSVTDLGEKNVKLYPNPVKDRLHFSEEVSNIKITDLTGRMVKGIAASVKTADVAHLAKGVYLISATTKEGKVISKKIVKE</sequence>
<dbReference type="Pfam" id="PF03382">
    <property type="entry name" value="DUF285"/>
    <property type="match status" value="1"/>
</dbReference>
<feature type="signal peptide" evidence="2">
    <location>
        <begin position="1"/>
        <end position="19"/>
    </location>
</feature>
<dbReference type="OrthoDB" id="9813840at2"/>
<name>A0A4P6ZDI6_9FLAO</name>
<dbReference type="NCBIfam" id="TIGR04183">
    <property type="entry name" value="Por_Secre_tail"/>
    <property type="match status" value="1"/>
</dbReference>
<dbReference type="RefSeq" id="WP_133438955.1">
    <property type="nucleotide sequence ID" value="NZ_CP037954.1"/>
</dbReference>
<keyword evidence="1 2" id="KW-0732">Signal</keyword>
<dbReference type="InterPro" id="IPR005046">
    <property type="entry name" value="DUF285"/>
</dbReference>
<evidence type="ECO:0000256" key="2">
    <source>
        <dbReference type="SAM" id="SignalP"/>
    </source>
</evidence>
<proteinExistence type="predicted"/>
<evidence type="ECO:0000313" key="5">
    <source>
        <dbReference type="Proteomes" id="UP000294419"/>
    </source>
</evidence>
<organism evidence="4 5">
    <name type="scientific">Chryseobacterium salivictor</name>
    <dbReference type="NCBI Taxonomy" id="2547600"/>
    <lineage>
        <taxon>Bacteria</taxon>
        <taxon>Pseudomonadati</taxon>
        <taxon>Bacteroidota</taxon>
        <taxon>Flavobacteriia</taxon>
        <taxon>Flavobacteriales</taxon>
        <taxon>Weeksellaceae</taxon>
        <taxon>Chryseobacterium group</taxon>
        <taxon>Chryseobacterium</taxon>
    </lineage>
</organism>
<dbReference type="Pfam" id="PF18962">
    <property type="entry name" value="Por_Secre_tail"/>
    <property type="match status" value="1"/>
</dbReference>
<evidence type="ECO:0000256" key="1">
    <source>
        <dbReference type="ARBA" id="ARBA00022729"/>
    </source>
</evidence>
<protein>
    <recommendedName>
        <fullName evidence="3">Secretion system C-terminal sorting domain-containing protein</fullName>
    </recommendedName>
</protein>
<dbReference type="NCBIfam" id="TIGR02167">
    <property type="entry name" value="Liste_lipo_26"/>
    <property type="match status" value="6"/>
</dbReference>
<dbReference type="Proteomes" id="UP000294419">
    <property type="component" value="Chromosome"/>
</dbReference>
<keyword evidence="5" id="KW-1185">Reference proteome</keyword>